<name>A0ABW4ZIC6_9SPHI</name>
<keyword evidence="5 7" id="KW-1133">Transmembrane helix</keyword>
<evidence type="ECO:0000256" key="6">
    <source>
        <dbReference type="ARBA" id="ARBA00023136"/>
    </source>
</evidence>
<evidence type="ECO:0000259" key="9">
    <source>
        <dbReference type="Pfam" id="PF12704"/>
    </source>
</evidence>
<feature type="transmembrane region" description="Helical" evidence="7">
    <location>
        <begin position="274"/>
        <end position="299"/>
    </location>
</feature>
<evidence type="ECO:0000256" key="4">
    <source>
        <dbReference type="ARBA" id="ARBA00022692"/>
    </source>
</evidence>
<feature type="domain" description="MacB-like periplasmic core" evidence="9">
    <location>
        <begin position="25"/>
        <end position="246"/>
    </location>
</feature>
<protein>
    <submittedName>
        <fullName evidence="10">FtsX-like permease family protein</fullName>
    </submittedName>
</protein>
<evidence type="ECO:0000313" key="10">
    <source>
        <dbReference type="EMBL" id="MFD2161485.1"/>
    </source>
</evidence>
<gene>
    <name evidence="10" type="ORF">ACFSJU_03720</name>
</gene>
<feature type="transmembrane region" description="Helical" evidence="7">
    <location>
        <begin position="369"/>
        <end position="393"/>
    </location>
</feature>
<accession>A0ABW4ZIC6</accession>
<keyword evidence="3" id="KW-1003">Cell membrane</keyword>
<dbReference type="Proteomes" id="UP001597387">
    <property type="component" value="Unassembled WGS sequence"/>
</dbReference>
<dbReference type="Pfam" id="PF12704">
    <property type="entry name" value="MacB_PCD"/>
    <property type="match status" value="1"/>
</dbReference>
<proteinExistence type="inferred from homology"/>
<dbReference type="InterPro" id="IPR051447">
    <property type="entry name" value="Lipoprotein-release_system"/>
</dbReference>
<evidence type="ECO:0000256" key="2">
    <source>
        <dbReference type="ARBA" id="ARBA00005236"/>
    </source>
</evidence>
<dbReference type="RefSeq" id="WP_255899211.1">
    <property type="nucleotide sequence ID" value="NZ_JAFMZO010000001.1"/>
</dbReference>
<dbReference type="EMBL" id="JBHUHZ010000001">
    <property type="protein sequence ID" value="MFD2161485.1"/>
    <property type="molecule type" value="Genomic_DNA"/>
</dbReference>
<dbReference type="InterPro" id="IPR025857">
    <property type="entry name" value="MacB_PCD"/>
</dbReference>
<dbReference type="Pfam" id="PF02687">
    <property type="entry name" value="FtsX"/>
    <property type="match status" value="1"/>
</dbReference>
<reference evidence="11" key="1">
    <citation type="journal article" date="2019" name="Int. J. Syst. Evol. Microbiol.">
        <title>The Global Catalogue of Microorganisms (GCM) 10K type strain sequencing project: providing services to taxonomists for standard genome sequencing and annotation.</title>
        <authorList>
            <consortium name="The Broad Institute Genomics Platform"/>
            <consortium name="The Broad Institute Genome Sequencing Center for Infectious Disease"/>
            <person name="Wu L."/>
            <person name="Ma J."/>
        </authorList>
    </citation>
    <scope>NUCLEOTIDE SEQUENCE [LARGE SCALE GENOMIC DNA]</scope>
    <source>
        <strain evidence="11">KCTC 42217</strain>
    </source>
</reference>
<comment type="subcellular location">
    <subcellularLocation>
        <location evidence="1">Cell membrane</location>
        <topology evidence="1">Multi-pass membrane protein</topology>
    </subcellularLocation>
</comment>
<evidence type="ECO:0000256" key="3">
    <source>
        <dbReference type="ARBA" id="ARBA00022475"/>
    </source>
</evidence>
<dbReference type="PANTHER" id="PTHR30489:SF0">
    <property type="entry name" value="LIPOPROTEIN-RELEASING SYSTEM TRANSMEMBRANE PROTEIN LOLE"/>
    <property type="match status" value="1"/>
</dbReference>
<organism evidence="10 11">
    <name type="scientific">Paradesertivirga mongoliensis</name>
    <dbReference type="NCBI Taxonomy" id="2100740"/>
    <lineage>
        <taxon>Bacteria</taxon>
        <taxon>Pseudomonadati</taxon>
        <taxon>Bacteroidota</taxon>
        <taxon>Sphingobacteriia</taxon>
        <taxon>Sphingobacteriales</taxon>
        <taxon>Sphingobacteriaceae</taxon>
        <taxon>Paradesertivirga</taxon>
    </lineage>
</organism>
<comment type="caution">
    <text evidence="10">The sequence shown here is derived from an EMBL/GenBank/DDBJ whole genome shotgun (WGS) entry which is preliminary data.</text>
</comment>
<evidence type="ECO:0000256" key="1">
    <source>
        <dbReference type="ARBA" id="ARBA00004651"/>
    </source>
</evidence>
<evidence type="ECO:0000256" key="7">
    <source>
        <dbReference type="SAM" id="Phobius"/>
    </source>
</evidence>
<keyword evidence="4 7" id="KW-0812">Transmembrane</keyword>
<keyword evidence="11" id="KW-1185">Reference proteome</keyword>
<dbReference type="PANTHER" id="PTHR30489">
    <property type="entry name" value="LIPOPROTEIN-RELEASING SYSTEM TRANSMEMBRANE PROTEIN LOLE"/>
    <property type="match status" value="1"/>
</dbReference>
<keyword evidence="6 7" id="KW-0472">Membrane</keyword>
<feature type="transmembrane region" description="Helical" evidence="7">
    <location>
        <begin position="21"/>
        <end position="46"/>
    </location>
</feature>
<comment type="similarity">
    <text evidence="2">Belongs to the ABC-4 integral membrane protein family. LolC/E subfamily.</text>
</comment>
<evidence type="ECO:0000259" key="8">
    <source>
        <dbReference type="Pfam" id="PF02687"/>
    </source>
</evidence>
<feature type="transmembrane region" description="Helical" evidence="7">
    <location>
        <begin position="329"/>
        <end position="348"/>
    </location>
</feature>
<evidence type="ECO:0000256" key="5">
    <source>
        <dbReference type="ARBA" id="ARBA00022989"/>
    </source>
</evidence>
<sequence>MSTSFYIAKRYLFSKKSLNAINFISSISMLGVFVGSAALVIILSVFNGFESVVLSMYNNFTPEIRIEPATGKTFNPQTAAFKQLRADKRIENYTEVLQERALLRYGDAQYIGLVKGVSEDFFKRKRLDSTLVEGDYRLKENDSTFYAAIGSAVKLYLTVNIHDDFLDLQIFSPRKNAGNSINPADEFMAKAIHPVGVFQIQQAFDESVLVPIEFARNLLEEETNVSSIEIYSKPGEDIDDLQEDIVETLGKDFLVKNRIEQDQQLYKTLNMERWAIFFILTFVVVIAIFNIVGTLTMLVIDKKKDIAILSSIGASTALIRKIFFLEGMMIALVGCIAGMLTGLIFCLAQREFGFIKMGQDSFITDAYPVGLNISDFILVFLTVTLISIIASGISSRLSVNKIYDLKEDL</sequence>
<feature type="domain" description="ABC3 transporter permease C-terminal" evidence="8">
    <location>
        <begin position="277"/>
        <end position="399"/>
    </location>
</feature>
<evidence type="ECO:0000313" key="11">
    <source>
        <dbReference type="Proteomes" id="UP001597387"/>
    </source>
</evidence>
<dbReference type="InterPro" id="IPR003838">
    <property type="entry name" value="ABC3_permease_C"/>
</dbReference>